<dbReference type="EMBL" id="JAQOSO010000055">
    <property type="protein sequence ID" value="MDJ1174422.1"/>
    <property type="molecule type" value="Genomic_DNA"/>
</dbReference>
<dbReference type="Proteomes" id="UP001235849">
    <property type="component" value="Unassembled WGS sequence"/>
</dbReference>
<evidence type="ECO:0000313" key="2">
    <source>
        <dbReference type="Proteomes" id="UP001235849"/>
    </source>
</evidence>
<keyword evidence="2" id="KW-1185">Reference proteome</keyword>
<proteinExistence type="predicted"/>
<protein>
    <submittedName>
        <fullName evidence="1">Uncharacterized protein</fullName>
    </submittedName>
</protein>
<comment type="caution">
    <text evidence="1">The sequence shown here is derived from an EMBL/GenBank/DDBJ whole genome shotgun (WGS) entry which is preliminary data.</text>
</comment>
<sequence length="49" mass="5364">MISTILAIASFDFSGFSLPARYSIIGRSAVNNRGPSPPLKTRFLCHFCC</sequence>
<organism evidence="1 2">
    <name type="scientific">Roseofilum capinflatum BLCC-M114</name>
    <dbReference type="NCBI Taxonomy" id="3022440"/>
    <lineage>
        <taxon>Bacteria</taxon>
        <taxon>Bacillati</taxon>
        <taxon>Cyanobacteriota</taxon>
        <taxon>Cyanophyceae</taxon>
        <taxon>Desertifilales</taxon>
        <taxon>Desertifilaceae</taxon>
        <taxon>Roseofilum</taxon>
        <taxon>Roseofilum capinflatum</taxon>
    </lineage>
</organism>
<evidence type="ECO:0000313" key="1">
    <source>
        <dbReference type="EMBL" id="MDJ1174422.1"/>
    </source>
</evidence>
<name>A0ABT7B5G8_9CYAN</name>
<dbReference type="RefSeq" id="WP_283766752.1">
    <property type="nucleotide sequence ID" value="NZ_JAQOSO010000055.1"/>
</dbReference>
<accession>A0ABT7B5G8</accession>
<reference evidence="1 2" key="1">
    <citation type="submission" date="2023-01" db="EMBL/GenBank/DDBJ databases">
        <title>Novel diversity within Roseofilum (Cyanobacteria; Desertifilaceae) from marine benthic mats with descriptions of four novel species.</title>
        <authorList>
            <person name="Wang Y."/>
            <person name="Berthold D.E."/>
            <person name="Hu J."/>
            <person name="Lefler F.W."/>
            <person name="Laughinghouse H.D. IV."/>
        </authorList>
    </citation>
    <scope>NUCLEOTIDE SEQUENCE [LARGE SCALE GENOMIC DNA]</scope>
    <source>
        <strain evidence="1 2">BLCC-M114</strain>
    </source>
</reference>
<gene>
    <name evidence="1" type="ORF">PMG25_10000</name>
</gene>